<dbReference type="EMBL" id="JABFAF010272896">
    <property type="protein sequence ID" value="MBA0878739.1"/>
    <property type="molecule type" value="Genomic_DNA"/>
</dbReference>
<dbReference type="AlphaFoldDB" id="A0A7J9N826"/>
<evidence type="ECO:0000256" key="1">
    <source>
        <dbReference type="SAM" id="Coils"/>
    </source>
</evidence>
<evidence type="ECO:0000313" key="3">
    <source>
        <dbReference type="Proteomes" id="UP000593576"/>
    </source>
</evidence>
<comment type="caution">
    <text evidence="2">The sequence shown here is derived from an EMBL/GenBank/DDBJ whole genome shotgun (WGS) entry which is preliminary data.</text>
</comment>
<dbReference type="OrthoDB" id="10469137at2759"/>
<reference evidence="2 3" key="1">
    <citation type="journal article" date="2019" name="Genome Biol. Evol.">
        <title>Insights into the evolution of the New World diploid cottons (Gossypium, subgenus Houzingenia) based on genome sequencing.</title>
        <authorList>
            <person name="Grover C.E."/>
            <person name="Arick M.A. 2nd"/>
            <person name="Thrash A."/>
            <person name="Conover J.L."/>
            <person name="Sanders W.S."/>
            <person name="Peterson D.G."/>
            <person name="Frelichowski J.E."/>
            <person name="Scheffler J.A."/>
            <person name="Scheffler B.E."/>
            <person name="Wendel J.F."/>
        </authorList>
    </citation>
    <scope>NUCLEOTIDE SEQUENCE [LARGE SCALE GENOMIC DNA]</scope>
    <source>
        <strain evidence="2">1</strain>
        <tissue evidence="2">Leaf</tissue>
    </source>
</reference>
<sequence length="80" mass="8889">MQDQMKEKLAKMQQDIEESQRDLLSHLKQLMAGGHGKGKSPVVNSGDDHKDPAYLSGFALTNIQVQLGVYPQRVPVTIRS</sequence>
<proteinExistence type="predicted"/>
<protein>
    <submittedName>
        <fullName evidence="2">Uncharacterized protein</fullName>
    </submittedName>
</protein>
<organism evidence="2 3">
    <name type="scientific">Gossypium schwendimanii</name>
    <name type="common">Cotton</name>
    <dbReference type="NCBI Taxonomy" id="34291"/>
    <lineage>
        <taxon>Eukaryota</taxon>
        <taxon>Viridiplantae</taxon>
        <taxon>Streptophyta</taxon>
        <taxon>Embryophyta</taxon>
        <taxon>Tracheophyta</taxon>
        <taxon>Spermatophyta</taxon>
        <taxon>Magnoliopsida</taxon>
        <taxon>eudicotyledons</taxon>
        <taxon>Gunneridae</taxon>
        <taxon>Pentapetalae</taxon>
        <taxon>rosids</taxon>
        <taxon>malvids</taxon>
        <taxon>Malvales</taxon>
        <taxon>Malvaceae</taxon>
        <taxon>Malvoideae</taxon>
        <taxon>Gossypium</taxon>
    </lineage>
</organism>
<keyword evidence="1" id="KW-0175">Coiled coil</keyword>
<keyword evidence="3" id="KW-1185">Reference proteome</keyword>
<gene>
    <name evidence="2" type="ORF">Goshw_008670</name>
</gene>
<dbReference type="Proteomes" id="UP000593576">
    <property type="component" value="Unassembled WGS sequence"/>
</dbReference>
<feature type="coiled-coil region" evidence="1">
    <location>
        <begin position="2"/>
        <end position="29"/>
    </location>
</feature>
<name>A0A7J9N826_GOSSC</name>
<accession>A0A7J9N826</accession>
<evidence type="ECO:0000313" key="2">
    <source>
        <dbReference type="EMBL" id="MBA0878739.1"/>
    </source>
</evidence>